<keyword evidence="3" id="KW-1185">Reference proteome</keyword>
<dbReference type="RefSeq" id="WP_390302045.1">
    <property type="nucleotide sequence ID" value="NZ_JBHRRZ010000002.1"/>
</dbReference>
<comment type="caution">
    <text evidence="2">The sequence shown here is derived from an EMBL/GenBank/DDBJ whole genome shotgun (WGS) entry which is preliminary data.</text>
</comment>
<gene>
    <name evidence="2" type="ORF">ACFODW_01820</name>
</gene>
<proteinExistence type="predicted"/>
<dbReference type="Proteomes" id="UP001595387">
    <property type="component" value="Unassembled WGS sequence"/>
</dbReference>
<dbReference type="EMBL" id="JBHRRZ010000002">
    <property type="protein sequence ID" value="MFC2947103.1"/>
    <property type="molecule type" value="Genomic_DNA"/>
</dbReference>
<feature type="compositionally biased region" description="Polar residues" evidence="1">
    <location>
        <begin position="24"/>
        <end position="36"/>
    </location>
</feature>
<evidence type="ECO:0000313" key="2">
    <source>
        <dbReference type="EMBL" id="MFC2947103.1"/>
    </source>
</evidence>
<evidence type="ECO:0000313" key="3">
    <source>
        <dbReference type="Proteomes" id="UP001595387"/>
    </source>
</evidence>
<evidence type="ECO:0000256" key="1">
    <source>
        <dbReference type="SAM" id="MobiDB-lite"/>
    </source>
</evidence>
<name>A0ABV7A2F4_9BACI</name>
<organism evidence="2 3">
    <name type="scientific">Virgibacillus sediminis</name>
    <dbReference type="NCBI Taxonomy" id="202260"/>
    <lineage>
        <taxon>Bacteria</taxon>
        <taxon>Bacillati</taxon>
        <taxon>Bacillota</taxon>
        <taxon>Bacilli</taxon>
        <taxon>Bacillales</taxon>
        <taxon>Bacillaceae</taxon>
        <taxon>Virgibacillus</taxon>
    </lineage>
</organism>
<feature type="region of interest" description="Disordered" evidence="1">
    <location>
        <begin position="1"/>
        <end position="58"/>
    </location>
</feature>
<sequence length="58" mass="6348">MAENRYKTGENAPESGKYKVDSLANGNTSNDDTTIEISKGDQFPPSPSEHEAAYWVKA</sequence>
<protein>
    <submittedName>
        <fullName evidence="2">YjzC family protein</fullName>
    </submittedName>
</protein>
<dbReference type="Pfam" id="PF14168">
    <property type="entry name" value="YjzC"/>
    <property type="match status" value="1"/>
</dbReference>
<dbReference type="InterPro" id="IPR025549">
    <property type="entry name" value="YjzC"/>
</dbReference>
<accession>A0ABV7A2F4</accession>
<reference evidence="3" key="1">
    <citation type="journal article" date="2019" name="Int. J. Syst. Evol. Microbiol.">
        <title>The Global Catalogue of Microorganisms (GCM) 10K type strain sequencing project: providing services to taxonomists for standard genome sequencing and annotation.</title>
        <authorList>
            <consortium name="The Broad Institute Genomics Platform"/>
            <consortium name="The Broad Institute Genome Sequencing Center for Infectious Disease"/>
            <person name="Wu L."/>
            <person name="Ma J."/>
        </authorList>
    </citation>
    <scope>NUCLEOTIDE SEQUENCE [LARGE SCALE GENOMIC DNA]</scope>
    <source>
        <strain evidence="3">KCTC 13193</strain>
    </source>
</reference>